<reference evidence="7 8" key="1">
    <citation type="submission" date="2019-03" db="EMBL/GenBank/DDBJ databases">
        <title>Genomic Encyclopedia of Archaeal and Bacterial Type Strains, Phase II (KMG-II): from individual species to whole genera.</title>
        <authorList>
            <person name="Goeker M."/>
        </authorList>
    </citation>
    <scope>NUCLEOTIDE SEQUENCE [LARGE SCALE GENOMIC DNA]</scope>
    <source>
        <strain evidence="7 8">DSM 45499</strain>
    </source>
</reference>
<sequence>MKRIRYGRITAIVTAGALALTACGNDPASDSGSNDSAGGDTAAASDLAGTLAGSGATSQESAQNAWIAKFGEANPDVDLSYDPVGSGGGRKAFLDGGAAFAGSDSAMKDEERTSAKERCGGGDAYELPLYISPIAVVYNLPSLKDLQLSPSTVAKIFDGKISKWNDAAIAADNPGATLPDTGITPINRSDESGTTQNFTDYLSKTAKADWPYPATGNWPKQGTQSAQGTSGVVQAVQGGEGTIAYADHSQAGTLGVAKIKVGEKFVEPTAEGAAKVVEESPKVSGLPEHDLALDLKRDTTTDGSYPLLLVSYIIVCSKYDDAEQGKLVKAYVSYIASADGQKVAADEAGSAPISDSLRTEVEAALTSIA</sequence>
<dbReference type="PANTHER" id="PTHR42996:SF1">
    <property type="entry name" value="PHOSPHATE-BINDING PROTEIN PSTS"/>
    <property type="match status" value="1"/>
</dbReference>
<gene>
    <name evidence="7" type="ORF">CLV71_12461</name>
</gene>
<dbReference type="EMBL" id="SOCP01000024">
    <property type="protein sequence ID" value="TDV40044.1"/>
    <property type="molecule type" value="Genomic_DNA"/>
</dbReference>
<accession>A0A4R7UVH4</accession>
<dbReference type="Pfam" id="PF12849">
    <property type="entry name" value="PBP_like_2"/>
    <property type="match status" value="1"/>
</dbReference>
<evidence type="ECO:0000313" key="7">
    <source>
        <dbReference type="EMBL" id="TDV40044.1"/>
    </source>
</evidence>
<dbReference type="Proteomes" id="UP000294927">
    <property type="component" value="Unassembled WGS sequence"/>
</dbReference>
<dbReference type="InterPro" id="IPR005673">
    <property type="entry name" value="ABC_phos-bd_PstS"/>
</dbReference>
<keyword evidence="5" id="KW-0732">Signal</keyword>
<evidence type="ECO:0000256" key="5">
    <source>
        <dbReference type="SAM" id="SignalP"/>
    </source>
</evidence>
<dbReference type="InterPro" id="IPR024370">
    <property type="entry name" value="PBP_domain"/>
</dbReference>
<organism evidence="7 8">
    <name type="scientific">Actinophytocola oryzae</name>
    <dbReference type="NCBI Taxonomy" id="502181"/>
    <lineage>
        <taxon>Bacteria</taxon>
        <taxon>Bacillati</taxon>
        <taxon>Actinomycetota</taxon>
        <taxon>Actinomycetes</taxon>
        <taxon>Pseudonocardiales</taxon>
        <taxon>Pseudonocardiaceae</taxon>
    </lineage>
</organism>
<dbReference type="Gene3D" id="3.40.190.10">
    <property type="entry name" value="Periplasmic binding protein-like II"/>
    <property type="match status" value="2"/>
</dbReference>
<feature type="domain" description="PBP" evidence="6">
    <location>
        <begin position="42"/>
        <end position="338"/>
    </location>
</feature>
<keyword evidence="2 4" id="KW-0813">Transport</keyword>
<dbReference type="OrthoDB" id="9801510at2"/>
<dbReference type="SUPFAM" id="SSF53850">
    <property type="entry name" value="Periplasmic binding protein-like II"/>
    <property type="match status" value="1"/>
</dbReference>
<dbReference type="InterPro" id="IPR050962">
    <property type="entry name" value="Phosphate-bind_PstS"/>
</dbReference>
<dbReference type="PROSITE" id="PS51257">
    <property type="entry name" value="PROKAR_LIPOPROTEIN"/>
    <property type="match status" value="1"/>
</dbReference>
<comment type="caution">
    <text evidence="7">The sequence shown here is derived from an EMBL/GenBank/DDBJ whole genome shotgun (WGS) entry which is preliminary data.</text>
</comment>
<dbReference type="CDD" id="cd13565">
    <property type="entry name" value="PBP2_PstS"/>
    <property type="match status" value="1"/>
</dbReference>
<dbReference type="PIRSF" id="PIRSF002756">
    <property type="entry name" value="PstS"/>
    <property type="match status" value="1"/>
</dbReference>
<dbReference type="RefSeq" id="WP_133908490.1">
    <property type="nucleotide sequence ID" value="NZ_SOCP01000024.1"/>
</dbReference>
<keyword evidence="8" id="KW-1185">Reference proteome</keyword>
<evidence type="ECO:0000259" key="6">
    <source>
        <dbReference type="Pfam" id="PF12849"/>
    </source>
</evidence>
<dbReference type="GO" id="GO:0042301">
    <property type="term" value="F:phosphate ion binding"/>
    <property type="evidence" value="ECO:0007669"/>
    <property type="project" value="InterPro"/>
</dbReference>
<dbReference type="PANTHER" id="PTHR42996">
    <property type="entry name" value="PHOSPHATE-BINDING PROTEIN PSTS"/>
    <property type="match status" value="1"/>
</dbReference>
<evidence type="ECO:0000256" key="2">
    <source>
        <dbReference type="ARBA" id="ARBA00022448"/>
    </source>
</evidence>
<dbReference type="NCBIfam" id="TIGR00975">
    <property type="entry name" value="3a0107s03"/>
    <property type="match status" value="1"/>
</dbReference>
<comment type="similarity">
    <text evidence="1 4">Belongs to the PstS family.</text>
</comment>
<feature type="chain" id="PRO_5020791719" description="Phosphate-binding protein" evidence="5">
    <location>
        <begin position="29"/>
        <end position="369"/>
    </location>
</feature>
<evidence type="ECO:0000256" key="4">
    <source>
        <dbReference type="PIRNR" id="PIRNR002756"/>
    </source>
</evidence>
<name>A0A4R7UVH4_9PSEU</name>
<dbReference type="AlphaFoldDB" id="A0A4R7UVH4"/>
<feature type="signal peptide" evidence="5">
    <location>
        <begin position="1"/>
        <end position="28"/>
    </location>
</feature>
<keyword evidence="3 4" id="KW-0592">Phosphate transport</keyword>
<dbReference type="GO" id="GO:0035435">
    <property type="term" value="P:phosphate ion transmembrane transport"/>
    <property type="evidence" value="ECO:0007669"/>
    <property type="project" value="InterPro"/>
</dbReference>
<evidence type="ECO:0000256" key="3">
    <source>
        <dbReference type="ARBA" id="ARBA00022592"/>
    </source>
</evidence>
<evidence type="ECO:0000256" key="1">
    <source>
        <dbReference type="ARBA" id="ARBA00008725"/>
    </source>
</evidence>
<dbReference type="GO" id="GO:0043190">
    <property type="term" value="C:ATP-binding cassette (ABC) transporter complex"/>
    <property type="evidence" value="ECO:0007669"/>
    <property type="project" value="InterPro"/>
</dbReference>
<proteinExistence type="inferred from homology"/>
<protein>
    <recommendedName>
        <fullName evidence="4">Phosphate-binding protein</fullName>
    </recommendedName>
</protein>
<evidence type="ECO:0000313" key="8">
    <source>
        <dbReference type="Proteomes" id="UP000294927"/>
    </source>
</evidence>